<protein>
    <submittedName>
        <fullName evidence="5">Ankyrin repeat-containing domain protein</fullName>
    </submittedName>
</protein>
<dbReference type="Gene3D" id="1.25.40.20">
    <property type="entry name" value="Ankyrin repeat-containing domain"/>
    <property type="match status" value="4"/>
</dbReference>
<keyword evidence="2 3" id="KW-0040">ANK repeat</keyword>
<dbReference type="PANTHER" id="PTHR24123">
    <property type="entry name" value="ANKYRIN REPEAT-CONTAINING"/>
    <property type="match status" value="1"/>
</dbReference>
<keyword evidence="1" id="KW-0677">Repeat</keyword>
<dbReference type="Proteomes" id="UP001303760">
    <property type="component" value="Unassembled WGS sequence"/>
</dbReference>
<dbReference type="Pfam" id="PF00023">
    <property type="entry name" value="Ank"/>
    <property type="match status" value="1"/>
</dbReference>
<comment type="caution">
    <text evidence="5">The sequence shown here is derived from an EMBL/GenBank/DDBJ whole genome shotgun (WGS) entry which is preliminary data.</text>
</comment>
<name>A0AAN7C1G0_9PEZI</name>
<dbReference type="AlphaFoldDB" id="A0AAN7C1G0"/>
<sequence>MDPLSITTASIALYTTAIKIKRCLQDFANAPEVLKRLSNDCEVALHLLRAAQFRIDRRRHLEDDEDTYQGIQVLLRQTVRSVFPLCLKLRNEIARLSSVPRTRYEGYIRQALRSRDVSILERMYDEIHSMMEDIQRFEHATNADMLDRIHEVLMKIQSAQSPPPSAQRQSADRRPSSAASSQSSLAAATAKLPFEDTGPGALVWAISKKESEDVKMILEFMKVDPNFIVPGDKRESPLHLAASLGEDGIVKLLLRHGADISARDARGWSVLRAACKDGHADHPDTVRALLDAGVDPNEPWLHGRTALWYLAWRSKAPRTFALFIRLGSHVVNHECNGDRTYPTALWAAAERGRLESARELLTAGASPDVRDNTGATLLHHTGWPNADKLASLLLQHNAEPAATDNRGRQPIHCAAEAGRCGIVRLLLATERVAVNARDSTGGTALMRAAGAGAGRLVRSLVVEFGAYLWAEDAAGNDAFYYAAEGGHVLVAAYLLGASLRARPRRPNVRGNKRDEGKRDDETDDEKLETHEGDESDAEANSEANGEDTVKKSVQSHAHTGKGKPTERDINKVNRNKRTALHAAAHAGHRAMVEWLLDQGADPTLVMHESMPGLNGPATAAAVADAARHGEIAKLIRQASA</sequence>
<proteinExistence type="predicted"/>
<gene>
    <name evidence="5" type="ORF">C8A03DRAFT_38944</name>
</gene>
<dbReference type="PROSITE" id="PS50088">
    <property type="entry name" value="ANK_REPEAT"/>
    <property type="match status" value="3"/>
</dbReference>
<dbReference type="InterPro" id="IPR036770">
    <property type="entry name" value="Ankyrin_rpt-contain_sf"/>
</dbReference>
<feature type="repeat" description="ANK" evidence="3">
    <location>
        <begin position="233"/>
        <end position="265"/>
    </location>
</feature>
<dbReference type="InterPro" id="IPR051165">
    <property type="entry name" value="Multifunctional_ANK_Repeat"/>
</dbReference>
<evidence type="ECO:0000256" key="1">
    <source>
        <dbReference type="ARBA" id="ARBA00022737"/>
    </source>
</evidence>
<accession>A0AAN7C1G0</accession>
<reference evidence="5" key="1">
    <citation type="journal article" date="2023" name="Mol. Phylogenet. Evol.">
        <title>Genome-scale phylogeny and comparative genomics of the fungal order Sordariales.</title>
        <authorList>
            <person name="Hensen N."/>
            <person name="Bonometti L."/>
            <person name="Westerberg I."/>
            <person name="Brannstrom I.O."/>
            <person name="Guillou S."/>
            <person name="Cros-Aarteil S."/>
            <person name="Calhoun S."/>
            <person name="Haridas S."/>
            <person name="Kuo A."/>
            <person name="Mondo S."/>
            <person name="Pangilinan J."/>
            <person name="Riley R."/>
            <person name="LaButti K."/>
            <person name="Andreopoulos B."/>
            <person name="Lipzen A."/>
            <person name="Chen C."/>
            <person name="Yan M."/>
            <person name="Daum C."/>
            <person name="Ng V."/>
            <person name="Clum A."/>
            <person name="Steindorff A."/>
            <person name="Ohm R.A."/>
            <person name="Martin F."/>
            <person name="Silar P."/>
            <person name="Natvig D.O."/>
            <person name="Lalanne C."/>
            <person name="Gautier V."/>
            <person name="Ament-Velasquez S.L."/>
            <person name="Kruys A."/>
            <person name="Hutchinson M.I."/>
            <person name="Powell A.J."/>
            <person name="Barry K."/>
            <person name="Miller A.N."/>
            <person name="Grigoriev I.V."/>
            <person name="Debuchy R."/>
            <person name="Gladieux P."/>
            <person name="Hiltunen Thoren M."/>
            <person name="Johannesson H."/>
        </authorList>
    </citation>
    <scope>NUCLEOTIDE SEQUENCE</scope>
    <source>
        <strain evidence="5">CBS 532.94</strain>
    </source>
</reference>
<dbReference type="PROSITE" id="PS50297">
    <property type="entry name" value="ANK_REP_REGION"/>
    <property type="match status" value="2"/>
</dbReference>
<evidence type="ECO:0000256" key="2">
    <source>
        <dbReference type="ARBA" id="ARBA00023043"/>
    </source>
</evidence>
<feature type="compositionally biased region" description="Basic and acidic residues" evidence="4">
    <location>
        <begin position="511"/>
        <end position="520"/>
    </location>
</feature>
<keyword evidence="6" id="KW-1185">Reference proteome</keyword>
<dbReference type="InterPro" id="IPR002110">
    <property type="entry name" value="Ankyrin_rpt"/>
</dbReference>
<reference evidence="5" key="2">
    <citation type="submission" date="2023-05" db="EMBL/GenBank/DDBJ databases">
        <authorList>
            <consortium name="Lawrence Berkeley National Laboratory"/>
            <person name="Steindorff A."/>
            <person name="Hensen N."/>
            <person name="Bonometti L."/>
            <person name="Westerberg I."/>
            <person name="Brannstrom I.O."/>
            <person name="Guillou S."/>
            <person name="Cros-Aarteil S."/>
            <person name="Calhoun S."/>
            <person name="Haridas S."/>
            <person name="Kuo A."/>
            <person name="Mondo S."/>
            <person name="Pangilinan J."/>
            <person name="Riley R."/>
            <person name="Labutti K."/>
            <person name="Andreopoulos B."/>
            <person name="Lipzen A."/>
            <person name="Chen C."/>
            <person name="Yanf M."/>
            <person name="Daum C."/>
            <person name="Ng V."/>
            <person name="Clum A."/>
            <person name="Ohm R."/>
            <person name="Martin F."/>
            <person name="Silar P."/>
            <person name="Natvig D."/>
            <person name="Lalanne C."/>
            <person name="Gautier V."/>
            <person name="Ament-Velasquez S.L."/>
            <person name="Kruys A."/>
            <person name="Hutchinson M.I."/>
            <person name="Powell A.J."/>
            <person name="Barry K."/>
            <person name="Miller A.N."/>
            <person name="Grigoriev I.V."/>
            <person name="Debuchy R."/>
            <person name="Gladieux P."/>
            <person name="Thoren M.H."/>
            <person name="Johannesson H."/>
        </authorList>
    </citation>
    <scope>NUCLEOTIDE SEQUENCE</scope>
    <source>
        <strain evidence="5">CBS 532.94</strain>
    </source>
</reference>
<evidence type="ECO:0000313" key="5">
    <source>
        <dbReference type="EMBL" id="KAK4233352.1"/>
    </source>
</evidence>
<dbReference type="EMBL" id="MU860579">
    <property type="protein sequence ID" value="KAK4233352.1"/>
    <property type="molecule type" value="Genomic_DNA"/>
</dbReference>
<evidence type="ECO:0000256" key="3">
    <source>
        <dbReference type="PROSITE-ProRule" id="PRU00023"/>
    </source>
</evidence>
<evidence type="ECO:0000256" key="4">
    <source>
        <dbReference type="SAM" id="MobiDB-lite"/>
    </source>
</evidence>
<feature type="region of interest" description="Disordered" evidence="4">
    <location>
        <begin position="158"/>
        <end position="182"/>
    </location>
</feature>
<dbReference type="SMART" id="SM00248">
    <property type="entry name" value="ANK"/>
    <property type="match status" value="8"/>
</dbReference>
<dbReference type="Pfam" id="PF12796">
    <property type="entry name" value="Ank_2"/>
    <property type="match status" value="2"/>
</dbReference>
<evidence type="ECO:0000313" key="6">
    <source>
        <dbReference type="Proteomes" id="UP001303760"/>
    </source>
</evidence>
<feature type="region of interest" description="Disordered" evidence="4">
    <location>
        <begin position="504"/>
        <end position="571"/>
    </location>
</feature>
<dbReference type="PANTHER" id="PTHR24123:SF33">
    <property type="entry name" value="PROTEIN HOS4"/>
    <property type="match status" value="1"/>
</dbReference>
<dbReference type="SUPFAM" id="SSF48403">
    <property type="entry name" value="Ankyrin repeat"/>
    <property type="match status" value="2"/>
</dbReference>
<organism evidence="5 6">
    <name type="scientific">Achaetomium macrosporum</name>
    <dbReference type="NCBI Taxonomy" id="79813"/>
    <lineage>
        <taxon>Eukaryota</taxon>
        <taxon>Fungi</taxon>
        <taxon>Dikarya</taxon>
        <taxon>Ascomycota</taxon>
        <taxon>Pezizomycotina</taxon>
        <taxon>Sordariomycetes</taxon>
        <taxon>Sordariomycetidae</taxon>
        <taxon>Sordariales</taxon>
        <taxon>Chaetomiaceae</taxon>
        <taxon>Achaetomium</taxon>
    </lineage>
</organism>
<feature type="repeat" description="ANK" evidence="3">
    <location>
        <begin position="575"/>
        <end position="607"/>
    </location>
</feature>
<feature type="repeat" description="ANK" evidence="3">
    <location>
        <begin position="340"/>
        <end position="372"/>
    </location>
</feature>